<evidence type="ECO:0000256" key="4">
    <source>
        <dbReference type="ARBA" id="ARBA00023004"/>
    </source>
</evidence>
<evidence type="ECO:0000313" key="7">
    <source>
        <dbReference type="Proteomes" id="UP001271007"/>
    </source>
</evidence>
<sequence>MAHPLALGFFNTPEQPNPTKLEVEGSIPLWLKGSLYRGGPGTYDVGTYTAEHWFDGFTRLNRFEISNGEVSYRSRNATHELVAFIEETGRSPGPLFAQDPCKMIFGALESTFRDRRPISELPSIKNVGVDWIKNWPGLGRTSSTAGSLENLVATTDANELSRNSGAPRGFDYQRYRDAFDPAGMSAAHPSHGTDGSLYNYILLPTEDGGAQYKVFELNPEGKVRVLATIDDAPASYIHEVFGTENFVILIVWQAHLELEKVGSTGSVLGGMKPWDKDSDSLFCA</sequence>
<evidence type="ECO:0000313" key="6">
    <source>
        <dbReference type="EMBL" id="KAK3052175.1"/>
    </source>
</evidence>
<comment type="cofactor">
    <cofactor evidence="5">
        <name>Fe(2+)</name>
        <dbReference type="ChEBI" id="CHEBI:29033"/>
    </cofactor>
    <text evidence="5">Binds 1 Fe(2+) ion per subunit.</text>
</comment>
<name>A0AAJ0DDT8_9PEZI</name>
<dbReference type="Pfam" id="PF03055">
    <property type="entry name" value="RPE65"/>
    <property type="match status" value="1"/>
</dbReference>
<proteinExistence type="inferred from homology"/>
<reference evidence="6" key="1">
    <citation type="submission" date="2023-04" db="EMBL/GenBank/DDBJ databases">
        <title>Black Yeasts Isolated from many extreme environments.</title>
        <authorList>
            <person name="Coleine C."/>
            <person name="Stajich J.E."/>
            <person name="Selbmann L."/>
        </authorList>
    </citation>
    <scope>NUCLEOTIDE SEQUENCE</scope>
    <source>
        <strain evidence="6">CCFEE 5312</strain>
    </source>
</reference>
<accession>A0AAJ0DDT8</accession>
<evidence type="ECO:0000256" key="1">
    <source>
        <dbReference type="ARBA" id="ARBA00006787"/>
    </source>
</evidence>
<dbReference type="AlphaFoldDB" id="A0AAJ0DDT8"/>
<dbReference type="GO" id="GO:0010436">
    <property type="term" value="F:carotenoid dioxygenase activity"/>
    <property type="evidence" value="ECO:0007669"/>
    <property type="project" value="TreeGrafter"/>
</dbReference>
<comment type="caution">
    <text evidence="6">The sequence shown here is derived from an EMBL/GenBank/DDBJ whole genome shotgun (WGS) entry which is preliminary data.</text>
</comment>
<keyword evidence="4 5" id="KW-0408">Iron</keyword>
<evidence type="ECO:0000256" key="2">
    <source>
        <dbReference type="ARBA" id="ARBA00022723"/>
    </source>
</evidence>
<dbReference type="GO" id="GO:0046872">
    <property type="term" value="F:metal ion binding"/>
    <property type="evidence" value="ECO:0007669"/>
    <property type="project" value="UniProtKB-KW"/>
</dbReference>
<keyword evidence="7" id="KW-1185">Reference proteome</keyword>
<keyword evidence="3" id="KW-0560">Oxidoreductase</keyword>
<dbReference type="PANTHER" id="PTHR10543:SF24">
    <property type="entry name" value="CAROTENOID ISOMEROOXYGENASE"/>
    <property type="match status" value="1"/>
</dbReference>
<dbReference type="GO" id="GO:0016121">
    <property type="term" value="P:carotene catabolic process"/>
    <property type="evidence" value="ECO:0007669"/>
    <property type="project" value="TreeGrafter"/>
</dbReference>
<protein>
    <submittedName>
        <fullName evidence="6">Uncharacterized protein</fullName>
    </submittedName>
</protein>
<feature type="binding site" evidence="5">
    <location>
        <position position="188"/>
    </location>
    <ligand>
        <name>Fe cation</name>
        <dbReference type="ChEBI" id="CHEBI:24875"/>
        <note>catalytic</note>
    </ligand>
</feature>
<dbReference type="EMBL" id="JAWDJX010000022">
    <property type="protein sequence ID" value="KAK3052175.1"/>
    <property type="molecule type" value="Genomic_DNA"/>
</dbReference>
<feature type="binding site" evidence="5">
    <location>
        <position position="238"/>
    </location>
    <ligand>
        <name>Fe cation</name>
        <dbReference type="ChEBI" id="CHEBI:24875"/>
        <note>catalytic</note>
    </ligand>
</feature>
<organism evidence="6 7">
    <name type="scientific">Extremus antarcticus</name>
    <dbReference type="NCBI Taxonomy" id="702011"/>
    <lineage>
        <taxon>Eukaryota</taxon>
        <taxon>Fungi</taxon>
        <taxon>Dikarya</taxon>
        <taxon>Ascomycota</taxon>
        <taxon>Pezizomycotina</taxon>
        <taxon>Dothideomycetes</taxon>
        <taxon>Dothideomycetidae</taxon>
        <taxon>Mycosphaerellales</taxon>
        <taxon>Extremaceae</taxon>
        <taxon>Extremus</taxon>
    </lineage>
</organism>
<gene>
    <name evidence="6" type="ORF">LTR09_006767</name>
</gene>
<evidence type="ECO:0000256" key="5">
    <source>
        <dbReference type="PIRSR" id="PIRSR604294-1"/>
    </source>
</evidence>
<dbReference type="PANTHER" id="PTHR10543">
    <property type="entry name" value="BETA-CAROTENE DIOXYGENASE"/>
    <property type="match status" value="1"/>
</dbReference>
<comment type="similarity">
    <text evidence="1">Belongs to the carotenoid oxygenase family.</text>
</comment>
<keyword evidence="2 5" id="KW-0479">Metal-binding</keyword>
<dbReference type="Proteomes" id="UP001271007">
    <property type="component" value="Unassembled WGS sequence"/>
</dbReference>
<evidence type="ECO:0000256" key="3">
    <source>
        <dbReference type="ARBA" id="ARBA00023002"/>
    </source>
</evidence>
<dbReference type="InterPro" id="IPR004294">
    <property type="entry name" value="Carotenoid_Oase"/>
</dbReference>